<dbReference type="EMBL" id="JABFHI010000009">
    <property type="protein sequence ID" value="NOG32784.1"/>
    <property type="molecule type" value="Genomic_DNA"/>
</dbReference>
<dbReference type="NCBIfam" id="TIGR02795">
    <property type="entry name" value="tol_pal_ybgF"/>
    <property type="match status" value="1"/>
</dbReference>
<dbReference type="Pfam" id="PF13432">
    <property type="entry name" value="TPR_16"/>
    <property type="match status" value="1"/>
</dbReference>
<keyword evidence="1" id="KW-0131">Cell cycle</keyword>
<comment type="subcellular location">
    <subcellularLocation>
        <location evidence="1">Periplasm</location>
    </subcellularLocation>
</comment>
<dbReference type="Gene3D" id="1.20.5.110">
    <property type="match status" value="1"/>
</dbReference>
<evidence type="ECO:0000313" key="5">
    <source>
        <dbReference type="Proteomes" id="UP000588806"/>
    </source>
</evidence>
<gene>
    <name evidence="4" type="primary">ybgF</name>
    <name evidence="1" type="synonym">cpoB</name>
    <name evidence="4" type="ORF">HLB35_15355</name>
</gene>
<keyword evidence="1" id="KW-0574">Periplasm</keyword>
<dbReference type="InterPro" id="IPR034706">
    <property type="entry name" value="CpoB"/>
</dbReference>
<accession>A0A7Y3TZ78</accession>
<comment type="function">
    <text evidence="1">Mediates coordination of peptidoglycan synthesis and outer membrane constriction during cell division.</text>
</comment>
<comment type="caution">
    <text evidence="4">The sequence shown here is derived from an EMBL/GenBank/DDBJ whole genome shotgun (WGS) entry which is preliminary data.</text>
</comment>
<name>A0A7Y3TZ78_9GAMM</name>
<dbReference type="InterPro" id="IPR032519">
    <property type="entry name" value="YbgF_tri"/>
</dbReference>
<feature type="region of interest" description="Disordered" evidence="2">
    <location>
        <begin position="121"/>
        <end position="154"/>
    </location>
</feature>
<feature type="coiled-coil region" evidence="1">
    <location>
        <begin position="53"/>
        <end position="80"/>
    </location>
</feature>
<dbReference type="InterPro" id="IPR014162">
    <property type="entry name" value="CpoB_C"/>
</dbReference>
<keyword evidence="1" id="KW-0132">Cell division</keyword>
<organism evidence="4 5">
    <name type="scientific">Vreelandella azerica</name>
    <dbReference type="NCBI Taxonomy" id="2732867"/>
    <lineage>
        <taxon>Bacteria</taxon>
        <taxon>Pseudomonadati</taxon>
        <taxon>Pseudomonadota</taxon>
        <taxon>Gammaproteobacteria</taxon>
        <taxon>Oceanospirillales</taxon>
        <taxon>Halomonadaceae</taxon>
        <taxon>Vreelandella</taxon>
    </lineage>
</organism>
<comment type="similarity">
    <text evidence="1">Belongs to the CpoB family.</text>
</comment>
<proteinExistence type="inferred from homology"/>
<dbReference type="HAMAP" id="MF_02066">
    <property type="entry name" value="CpoB"/>
    <property type="match status" value="1"/>
</dbReference>
<dbReference type="Proteomes" id="UP000588806">
    <property type="component" value="Unassembled WGS sequence"/>
</dbReference>
<reference evidence="4 5" key="2">
    <citation type="submission" date="2020-06" db="EMBL/GenBank/DDBJ databases">
        <title>Halomonas songnenensis sp. nov., a moderately halophilic bacterium isolated from saline and alkaline soils.</title>
        <authorList>
            <person name="Jiang J."/>
            <person name="Pan Y."/>
        </authorList>
    </citation>
    <scope>NUCLEOTIDE SEQUENCE [LARGE SCALE GENOMIC DNA]</scope>
    <source>
        <strain evidence="4 5">TBZ9</strain>
    </source>
</reference>
<evidence type="ECO:0000256" key="1">
    <source>
        <dbReference type="HAMAP-Rule" id="MF_02066"/>
    </source>
</evidence>
<evidence type="ECO:0000256" key="2">
    <source>
        <dbReference type="SAM" id="MobiDB-lite"/>
    </source>
</evidence>
<dbReference type="GO" id="GO:0070206">
    <property type="term" value="P:protein trimerization"/>
    <property type="evidence" value="ECO:0007669"/>
    <property type="project" value="InterPro"/>
</dbReference>
<dbReference type="SUPFAM" id="SSF48452">
    <property type="entry name" value="TPR-like"/>
    <property type="match status" value="1"/>
</dbReference>
<feature type="domain" description="YbgF trimerisation" evidence="3">
    <location>
        <begin position="44"/>
        <end position="99"/>
    </location>
</feature>
<keyword evidence="1" id="KW-0175">Coiled coil</keyword>
<dbReference type="InterPro" id="IPR011990">
    <property type="entry name" value="TPR-like_helical_dom_sf"/>
</dbReference>
<evidence type="ECO:0000259" key="3">
    <source>
        <dbReference type="Pfam" id="PF16331"/>
    </source>
</evidence>
<dbReference type="Pfam" id="PF13174">
    <property type="entry name" value="TPR_6"/>
    <property type="match status" value="1"/>
</dbReference>
<reference evidence="4 5" key="1">
    <citation type="submission" date="2020-05" db="EMBL/GenBank/DDBJ databases">
        <authorList>
            <person name="Ruan W."/>
            <person name="Jeon C.O."/>
            <person name="Chun B.H."/>
        </authorList>
    </citation>
    <scope>NUCLEOTIDE SEQUENCE [LARGE SCALE GENOMIC DNA]</scope>
    <source>
        <strain evidence="4 5">TBZ9</strain>
    </source>
</reference>
<dbReference type="GO" id="GO:0043093">
    <property type="term" value="P:FtsZ-dependent cytokinesis"/>
    <property type="evidence" value="ECO:0007669"/>
    <property type="project" value="UniProtKB-UniRule"/>
</dbReference>
<feature type="signal peptide" evidence="1">
    <location>
        <begin position="1"/>
        <end position="17"/>
    </location>
</feature>
<feature type="chain" id="PRO_5031660208" description="Cell division coordinator CpoB" evidence="1">
    <location>
        <begin position="18"/>
        <end position="277"/>
    </location>
</feature>
<evidence type="ECO:0000313" key="4">
    <source>
        <dbReference type="EMBL" id="NOG32784.1"/>
    </source>
</evidence>
<dbReference type="AlphaFoldDB" id="A0A7Y3TZ78"/>
<dbReference type="Pfam" id="PF16331">
    <property type="entry name" value="TolA_bind_tri"/>
    <property type="match status" value="1"/>
</dbReference>
<keyword evidence="5" id="KW-1185">Reference proteome</keyword>
<dbReference type="InterPro" id="IPR019734">
    <property type="entry name" value="TPR_rpt"/>
</dbReference>
<protein>
    <recommendedName>
        <fullName evidence="1">Cell division coordinator CpoB</fullName>
    </recommendedName>
</protein>
<dbReference type="GO" id="GO:0030288">
    <property type="term" value="C:outer membrane-bounded periplasmic space"/>
    <property type="evidence" value="ECO:0007669"/>
    <property type="project" value="UniProtKB-UniRule"/>
</dbReference>
<sequence precursor="true">MGLTFSLSLMTAPVALAQQPIVQDLSASSTSSFYQQADTQTATDGALVMFNQVQEHQREIQELRGQIEKLRYELEQLRNQGQQRYLDTDDRLTALESSVSTDNVEQSLDGDVIPVNTSELNNASEASDEAAEVSTEENDTPVSDRPSASTTSPEVQEAYQAAFAFVQAREFDDAISAFNAFVADYPDTRLTPNGYYWLGELHAANDDLGDAEVSFEKVINDFDGNNKVADALYKLGLVKARQGEAEHSRELLNRVREDFPESSAAGLAGDFLRQMPE</sequence>
<feature type="compositionally biased region" description="Acidic residues" evidence="2">
    <location>
        <begin position="126"/>
        <end position="139"/>
    </location>
</feature>
<keyword evidence="1" id="KW-0732">Signal</keyword>
<dbReference type="Gene3D" id="1.25.40.10">
    <property type="entry name" value="Tetratricopeptide repeat domain"/>
    <property type="match status" value="1"/>
</dbReference>